<evidence type="ECO:0000256" key="11">
    <source>
        <dbReference type="SAM" id="Phobius"/>
    </source>
</evidence>
<keyword evidence="5 11" id="KW-0812">Transmembrane</keyword>
<dbReference type="GO" id="GO:0015188">
    <property type="term" value="F:L-isoleucine transmembrane transporter activity"/>
    <property type="evidence" value="ECO:0007669"/>
    <property type="project" value="TreeGrafter"/>
</dbReference>
<keyword evidence="8 11" id="KW-0472">Membrane</keyword>
<organism evidence="12 13">
    <name type="scientific">Serinicoccus chungangensis</name>
    <dbReference type="NCBI Taxonomy" id="767452"/>
    <lineage>
        <taxon>Bacteria</taxon>
        <taxon>Bacillati</taxon>
        <taxon>Actinomycetota</taxon>
        <taxon>Actinomycetes</taxon>
        <taxon>Micrococcales</taxon>
        <taxon>Ornithinimicrobiaceae</taxon>
        <taxon>Serinicoccus</taxon>
    </lineage>
</organism>
<evidence type="ECO:0000256" key="8">
    <source>
        <dbReference type="ARBA" id="ARBA00023136"/>
    </source>
</evidence>
<comment type="similarity">
    <text evidence="9">Belongs to the binding-protein-dependent transport system permease family. LivHM subfamily.</text>
</comment>
<feature type="transmembrane region" description="Helical" evidence="11">
    <location>
        <begin position="390"/>
        <end position="411"/>
    </location>
</feature>
<dbReference type="GO" id="GO:0015192">
    <property type="term" value="F:L-phenylalanine transmembrane transporter activity"/>
    <property type="evidence" value="ECO:0007669"/>
    <property type="project" value="TreeGrafter"/>
</dbReference>
<evidence type="ECO:0000256" key="1">
    <source>
        <dbReference type="ARBA" id="ARBA00004651"/>
    </source>
</evidence>
<evidence type="ECO:0000256" key="4">
    <source>
        <dbReference type="ARBA" id="ARBA00022519"/>
    </source>
</evidence>
<dbReference type="Pfam" id="PF02653">
    <property type="entry name" value="BPD_transp_2"/>
    <property type="match status" value="1"/>
</dbReference>
<name>A0A0W8I7Y5_9MICO</name>
<keyword evidence="4" id="KW-0997">Cell inner membrane</keyword>
<dbReference type="Gene3D" id="2.60.40.1120">
    <property type="entry name" value="Carboxypeptidase-like, regulatory domain"/>
    <property type="match status" value="1"/>
</dbReference>
<dbReference type="STRING" id="767452.AVL62_03390"/>
<keyword evidence="7 11" id="KW-1133">Transmembrane helix</keyword>
<dbReference type="GO" id="GO:0005304">
    <property type="term" value="F:L-valine transmembrane transporter activity"/>
    <property type="evidence" value="ECO:0007669"/>
    <property type="project" value="TreeGrafter"/>
</dbReference>
<feature type="transmembrane region" description="Helical" evidence="11">
    <location>
        <begin position="168"/>
        <end position="185"/>
    </location>
</feature>
<dbReference type="AlphaFoldDB" id="A0A0W8I7Y5"/>
<accession>A0A0W8I7Y5</accession>
<feature type="transmembrane region" description="Helical" evidence="11">
    <location>
        <begin position="142"/>
        <end position="161"/>
    </location>
</feature>
<feature type="transmembrane region" description="Helical" evidence="11">
    <location>
        <begin position="355"/>
        <end position="383"/>
    </location>
</feature>
<dbReference type="GO" id="GO:0015808">
    <property type="term" value="P:L-alanine transport"/>
    <property type="evidence" value="ECO:0007669"/>
    <property type="project" value="TreeGrafter"/>
</dbReference>
<dbReference type="GO" id="GO:0005886">
    <property type="term" value="C:plasma membrane"/>
    <property type="evidence" value="ECO:0007669"/>
    <property type="project" value="UniProtKB-SubCell"/>
</dbReference>
<dbReference type="PANTHER" id="PTHR11795">
    <property type="entry name" value="BRANCHED-CHAIN AMINO ACID TRANSPORT SYSTEM PERMEASE PROTEIN LIVH"/>
    <property type="match status" value="1"/>
</dbReference>
<evidence type="ECO:0000256" key="10">
    <source>
        <dbReference type="SAM" id="MobiDB-lite"/>
    </source>
</evidence>
<dbReference type="SUPFAM" id="SSF49464">
    <property type="entry name" value="Carboxypeptidase regulatory domain-like"/>
    <property type="match status" value="1"/>
</dbReference>
<dbReference type="GO" id="GO:0042941">
    <property type="term" value="P:D-alanine transmembrane transport"/>
    <property type="evidence" value="ECO:0007669"/>
    <property type="project" value="TreeGrafter"/>
</dbReference>
<gene>
    <name evidence="12" type="ORF">AVL62_03390</name>
</gene>
<feature type="transmembrane region" description="Helical" evidence="11">
    <location>
        <begin position="227"/>
        <end position="248"/>
    </location>
</feature>
<keyword evidence="13" id="KW-1185">Reference proteome</keyword>
<keyword evidence="3" id="KW-1003">Cell membrane</keyword>
<dbReference type="InterPro" id="IPR001851">
    <property type="entry name" value="ABC_transp_permease"/>
</dbReference>
<evidence type="ECO:0000256" key="7">
    <source>
        <dbReference type="ARBA" id="ARBA00022989"/>
    </source>
</evidence>
<keyword evidence="6" id="KW-0029">Amino-acid transport</keyword>
<dbReference type="EMBL" id="LQBL01000027">
    <property type="protein sequence ID" value="KUG54490.1"/>
    <property type="molecule type" value="Genomic_DNA"/>
</dbReference>
<comment type="caution">
    <text evidence="12">The sequence shown here is derived from an EMBL/GenBank/DDBJ whole genome shotgun (WGS) entry which is preliminary data.</text>
</comment>
<sequence length="424" mass="44031">MLLLVAPAGATTPSVSSPVAAGASDEAAETVQGTVRDPDREPLEGITITVTQDGEEIGSAVTDTEGSWEVPLPGPGSYTVTLDVAGLPEGVAPRAEGGEVLDGVTVRPGASQGVIFQLGTGEVEEGGAGIPVGRVLQLVVDGIKFGAIIAITAVGLSLVFGTTKLINFAHGEFVTIGAVTAYFLSTAPGNLPIVLAAVLAMVVGGAVAGGVEVGLWRPLRRRGAGLIQMFIVAIGLSLLLRHLILIVFGSRRQQYDEYSLQTAWTLGPVRITPRDLIITLLAFAIMIGVAVMLQRTRIGTAMRAVNDNKDLAEASGIDVQRVILVVWVLGGALAAIGGVFFGLTQAIYSEMGFELLLLMFAGVILGGLGSAYGAMLGSLVIGLVSQLSTLWFPASLAYMWALLVMIIVLLVRPQGILGRRERVG</sequence>
<feature type="region of interest" description="Disordered" evidence="10">
    <location>
        <begin position="6"/>
        <end position="42"/>
    </location>
</feature>
<feature type="transmembrane region" description="Helical" evidence="11">
    <location>
        <begin position="191"/>
        <end position="215"/>
    </location>
</feature>
<evidence type="ECO:0000256" key="5">
    <source>
        <dbReference type="ARBA" id="ARBA00022692"/>
    </source>
</evidence>
<evidence type="ECO:0000313" key="12">
    <source>
        <dbReference type="EMBL" id="KUG54490.1"/>
    </source>
</evidence>
<proteinExistence type="inferred from homology"/>
<dbReference type="GO" id="GO:1903806">
    <property type="term" value="P:L-isoleucine import across plasma membrane"/>
    <property type="evidence" value="ECO:0007669"/>
    <property type="project" value="TreeGrafter"/>
</dbReference>
<feature type="transmembrane region" description="Helical" evidence="11">
    <location>
        <begin position="322"/>
        <end position="343"/>
    </location>
</feature>
<feature type="transmembrane region" description="Helical" evidence="11">
    <location>
        <begin position="276"/>
        <end position="293"/>
    </location>
</feature>
<evidence type="ECO:0000256" key="9">
    <source>
        <dbReference type="ARBA" id="ARBA00037998"/>
    </source>
</evidence>
<evidence type="ECO:0000256" key="2">
    <source>
        <dbReference type="ARBA" id="ARBA00022448"/>
    </source>
</evidence>
<dbReference type="CDD" id="cd06582">
    <property type="entry name" value="TM_PBP1_LivH_like"/>
    <property type="match status" value="1"/>
</dbReference>
<comment type="subcellular location">
    <subcellularLocation>
        <location evidence="1">Cell membrane</location>
        <topology evidence="1">Multi-pass membrane protein</topology>
    </subcellularLocation>
</comment>
<keyword evidence="2" id="KW-0813">Transport</keyword>
<dbReference type="Pfam" id="PF13620">
    <property type="entry name" value="CarboxypepD_reg"/>
    <property type="match status" value="1"/>
</dbReference>
<dbReference type="PANTHER" id="PTHR11795:SF371">
    <property type="entry name" value="HIGH-AFFINITY BRANCHED-CHAIN AMINO ACID TRANSPORT SYSTEM PERMEASE PROTEIN LIVH"/>
    <property type="match status" value="1"/>
</dbReference>
<dbReference type="InterPro" id="IPR052157">
    <property type="entry name" value="BCAA_transport_permease"/>
</dbReference>
<dbReference type="InterPro" id="IPR008969">
    <property type="entry name" value="CarboxyPept-like_regulatory"/>
</dbReference>
<dbReference type="Proteomes" id="UP000054837">
    <property type="component" value="Unassembled WGS sequence"/>
</dbReference>
<evidence type="ECO:0000313" key="13">
    <source>
        <dbReference type="Proteomes" id="UP000054837"/>
    </source>
</evidence>
<evidence type="ECO:0000256" key="3">
    <source>
        <dbReference type="ARBA" id="ARBA00022475"/>
    </source>
</evidence>
<reference evidence="12 13" key="1">
    <citation type="submission" date="2015-12" db="EMBL/GenBank/DDBJ databases">
        <title>Serinicoccus chungangenesis strain CD08_5 genome sequencing and assembly.</title>
        <authorList>
            <person name="Chander A.M."/>
            <person name="Kaur G."/>
            <person name="Nair G.R."/>
            <person name="Dhawan D.K."/>
            <person name="Kochhar R.K."/>
            <person name="Mayilraj S."/>
            <person name="Bhadada S.K."/>
        </authorList>
    </citation>
    <scope>NUCLEOTIDE SEQUENCE [LARGE SCALE GENOMIC DNA]</scope>
    <source>
        <strain evidence="12 13">CD08_5</strain>
    </source>
</reference>
<protein>
    <submittedName>
        <fullName evidence="12">ABC transporter permease</fullName>
    </submittedName>
</protein>
<feature type="compositionally biased region" description="Low complexity" evidence="10">
    <location>
        <begin position="13"/>
        <end position="24"/>
    </location>
</feature>
<dbReference type="GO" id="GO:0015190">
    <property type="term" value="F:L-leucine transmembrane transporter activity"/>
    <property type="evidence" value="ECO:0007669"/>
    <property type="project" value="TreeGrafter"/>
</dbReference>
<evidence type="ECO:0000256" key="6">
    <source>
        <dbReference type="ARBA" id="ARBA00022970"/>
    </source>
</evidence>